<proteinExistence type="predicted"/>
<dbReference type="AlphaFoldDB" id="A0A1H8V7K6"/>
<organism evidence="1 2">
    <name type="scientific">Halogranum amylolyticum</name>
    <dbReference type="NCBI Taxonomy" id="660520"/>
    <lineage>
        <taxon>Archaea</taxon>
        <taxon>Methanobacteriati</taxon>
        <taxon>Methanobacteriota</taxon>
        <taxon>Stenosarchaea group</taxon>
        <taxon>Halobacteria</taxon>
        <taxon>Halobacteriales</taxon>
        <taxon>Haloferacaceae</taxon>
    </lineage>
</organism>
<gene>
    <name evidence="1" type="ORF">SAMN04487948_114118</name>
</gene>
<evidence type="ECO:0000313" key="2">
    <source>
        <dbReference type="Proteomes" id="UP000199126"/>
    </source>
</evidence>
<dbReference type="PROSITE" id="PS51257">
    <property type="entry name" value="PROKAR_LIPOPROTEIN"/>
    <property type="match status" value="1"/>
</dbReference>
<reference evidence="2" key="1">
    <citation type="submission" date="2016-10" db="EMBL/GenBank/DDBJ databases">
        <authorList>
            <person name="Varghese N."/>
            <person name="Submissions S."/>
        </authorList>
    </citation>
    <scope>NUCLEOTIDE SEQUENCE [LARGE SCALE GENOMIC DNA]</scope>
    <source>
        <strain evidence="2">CGMCC 1.10121</strain>
    </source>
</reference>
<evidence type="ECO:0000313" key="1">
    <source>
        <dbReference type="EMBL" id="SEP11341.1"/>
    </source>
</evidence>
<dbReference type="InterPro" id="IPR007332">
    <property type="entry name" value="DUF411"/>
</dbReference>
<protein>
    <submittedName>
        <fullName evidence="1">Uncharacterized conserved protein</fullName>
    </submittedName>
</protein>
<accession>A0A1H8V7K6</accession>
<dbReference type="Pfam" id="PF04214">
    <property type="entry name" value="DUF411"/>
    <property type="match status" value="1"/>
</dbReference>
<keyword evidence="2" id="KW-1185">Reference proteome</keyword>
<dbReference type="EMBL" id="FODV01000014">
    <property type="protein sequence ID" value="SEP11341.1"/>
    <property type="molecule type" value="Genomic_DNA"/>
</dbReference>
<name>A0A1H8V7K6_9EURY</name>
<dbReference type="Proteomes" id="UP000199126">
    <property type="component" value="Unassembled WGS sequence"/>
</dbReference>
<sequence length="162" mass="17304">MSLTRRTAVRTLATTGVFGVAGCLGSSDARNWNLEENVAIATAQQYNAPGCGCCKQYASYLRDNIDGKLAETVPEDIVRIKEKYNVPEDLRSCHTLVFEDYVVEGHVPAQVIAKLLTEKPAIDGVALPGMPAGTPGMGGTKQGPWTVYAIGGKQAQGTYVEI</sequence>